<name>A0AAN7WA72_9PEZI</name>
<reference evidence="2" key="1">
    <citation type="submission" date="2023-08" db="EMBL/GenBank/DDBJ databases">
        <title>Black Yeasts Isolated from many extreme environments.</title>
        <authorList>
            <person name="Coleine C."/>
            <person name="Stajich J.E."/>
            <person name="Selbmann L."/>
        </authorList>
    </citation>
    <scope>NUCLEOTIDE SEQUENCE</scope>
    <source>
        <strain evidence="2">CCFEE 5810</strain>
    </source>
</reference>
<proteinExistence type="predicted"/>
<feature type="compositionally biased region" description="Basic and acidic residues" evidence="1">
    <location>
        <begin position="16"/>
        <end position="32"/>
    </location>
</feature>
<dbReference type="EMBL" id="JAVRQU010000007">
    <property type="protein sequence ID" value="KAK5700968.1"/>
    <property type="molecule type" value="Genomic_DNA"/>
</dbReference>
<comment type="caution">
    <text evidence="2">The sequence shown here is derived from an EMBL/GenBank/DDBJ whole genome shotgun (WGS) entry which is preliminary data.</text>
</comment>
<feature type="compositionally biased region" description="Polar residues" evidence="1">
    <location>
        <begin position="1"/>
        <end position="13"/>
    </location>
</feature>
<sequence length="304" mass="33559">MFRNSNQTPSSVHTLGKLDSRNHRTDSSERASKSASIATSARGEANMPIHGQNDGGLLKLPPELRLMIYDLIYEEASEAFYGSGGFYMHIYANDEIADEGSITVLNKRIPAALIEYINWLPLVLRRVRHLHLRIHASAESAAICEAQSVLHASLMCLGKSHVLKSIHVAINVCAHRPGRSNHGATLKPQSSPPSQVIDFLTAPLQAIRMGPSQRKALKLTMTGDEGQPLPEIARTTMIAIHERTPLRDFRPMMRYFSTLKAALRCAESRRRSATHIQNVDSLIQDLADRACVGTSPSFGFYTAP</sequence>
<feature type="region of interest" description="Disordered" evidence="1">
    <location>
        <begin position="1"/>
        <end position="52"/>
    </location>
</feature>
<dbReference type="AlphaFoldDB" id="A0AAN7WA72"/>
<gene>
    <name evidence="2" type="ORF">LTR97_005487</name>
</gene>
<accession>A0AAN7WA72</accession>
<organism evidence="2 3">
    <name type="scientific">Elasticomyces elasticus</name>
    <dbReference type="NCBI Taxonomy" id="574655"/>
    <lineage>
        <taxon>Eukaryota</taxon>
        <taxon>Fungi</taxon>
        <taxon>Dikarya</taxon>
        <taxon>Ascomycota</taxon>
        <taxon>Pezizomycotina</taxon>
        <taxon>Dothideomycetes</taxon>
        <taxon>Dothideomycetidae</taxon>
        <taxon>Mycosphaerellales</taxon>
        <taxon>Teratosphaeriaceae</taxon>
        <taxon>Elasticomyces</taxon>
    </lineage>
</organism>
<evidence type="ECO:0000313" key="3">
    <source>
        <dbReference type="Proteomes" id="UP001310594"/>
    </source>
</evidence>
<evidence type="ECO:0000313" key="2">
    <source>
        <dbReference type="EMBL" id="KAK5700968.1"/>
    </source>
</evidence>
<dbReference type="Proteomes" id="UP001310594">
    <property type="component" value="Unassembled WGS sequence"/>
</dbReference>
<protein>
    <submittedName>
        <fullName evidence="2">Uncharacterized protein</fullName>
    </submittedName>
</protein>
<evidence type="ECO:0000256" key="1">
    <source>
        <dbReference type="SAM" id="MobiDB-lite"/>
    </source>
</evidence>